<accession>A0A542Y9L6</accession>
<proteinExistence type="predicted"/>
<reference evidence="3 4" key="1">
    <citation type="submission" date="2019-06" db="EMBL/GenBank/DDBJ databases">
        <title>Sequencing the genomes of 1000 actinobacteria strains.</title>
        <authorList>
            <person name="Klenk H.-P."/>
        </authorList>
    </citation>
    <scope>NUCLEOTIDE SEQUENCE [LARGE SCALE GENOMIC DNA]</scope>
    <source>
        <strain evidence="3 4">DSM 8803</strain>
    </source>
</reference>
<name>A0A542Y9L6_9MICO</name>
<evidence type="ECO:0000313" key="3">
    <source>
        <dbReference type="EMBL" id="TQL44779.1"/>
    </source>
</evidence>
<organism evidence="3 4">
    <name type="scientific">Leucobacter komagatae</name>
    <dbReference type="NCBI Taxonomy" id="55969"/>
    <lineage>
        <taxon>Bacteria</taxon>
        <taxon>Bacillati</taxon>
        <taxon>Actinomycetota</taxon>
        <taxon>Actinomycetes</taxon>
        <taxon>Micrococcales</taxon>
        <taxon>Microbacteriaceae</taxon>
        <taxon>Leucobacter</taxon>
    </lineage>
</organism>
<gene>
    <name evidence="3" type="ORF">FB468_2848</name>
</gene>
<dbReference type="RefSeq" id="WP_170219743.1">
    <property type="nucleotide sequence ID" value="NZ_BAAAUY010000018.1"/>
</dbReference>
<protein>
    <submittedName>
        <fullName evidence="3">Uncharacterized protein DUF1524</fullName>
    </submittedName>
</protein>
<comment type="caution">
    <text evidence="3">The sequence shown here is derived from an EMBL/GenBank/DDBJ whole genome shotgun (WGS) entry which is preliminary data.</text>
</comment>
<keyword evidence="4" id="KW-1185">Reference proteome</keyword>
<dbReference type="Proteomes" id="UP000319094">
    <property type="component" value="Unassembled WGS sequence"/>
</dbReference>
<sequence>MSNKIDFDLKGIGYLFKVEILQVPLYQRSYSWGTDQINDFCSDIKNAFGSSQREHFMGTVVLSSEEGARLTIIDGQQRLATTTLFLAAMRDYYEEHGENARANAINSEYLNMFSDEEGAHVPKLVLNAEDDHFFRQFVVPDAEAVGATRDSHRLLENANEKIRSFVQEQAEQAGTNWVDTFVRWRKFIESGLRVIYVKVPSESDAFMIFETLNDRGANLTLSDLLKNYLFGRASKQANGLEIVRDKWLVAFGALDADQDLFIAYLRHLWNSKRGATREAYLYKQIKSHVTTATQAIEFATEIESGAGVYAALLSSDDDYWSAWGKSTRLNIETLNLLALGQIRPMLLAVLQHFTMKEAKRVLRLSVNWGVRGLIVGGIGGGSTEKAYCDAAVAVRKGEVKTAEELLSRLEVIIPSDAEFHSAFSSVRVLKASLSRYYLRALEARRRGEAEPEFVANPDEAEINLEHVLPKKATETDWPAFPGDSGKQWVDRLGNHALLQKAPNDSIGNRPFNVKKPVLASSNYELTKEIGSQADWTASEIEKRQVELASEASATWPRMI</sequence>
<dbReference type="Pfam" id="PF03235">
    <property type="entry name" value="GmrSD_N"/>
    <property type="match status" value="1"/>
</dbReference>
<evidence type="ECO:0000259" key="2">
    <source>
        <dbReference type="Pfam" id="PF07510"/>
    </source>
</evidence>
<feature type="domain" description="GmrSD restriction endonucleases C-terminal" evidence="2">
    <location>
        <begin position="414"/>
        <end position="548"/>
    </location>
</feature>
<dbReference type="EMBL" id="VFON01000001">
    <property type="protein sequence ID" value="TQL44779.1"/>
    <property type="molecule type" value="Genomic_DNA"/>
</dbReference>
<feature type="domain" description="GmrSD restriction endonucleases N-terminal" evidence="1">
    <location>
        <begin position="18"/>
        <end position="230"/>
    </location>
</feature>
<dbReference type="PANTHER" id="PTHR35149:SF2">
    <property type="entry name" value="DUF262 DOMAIN-CONTAINING PROTEIN"/>
    <property type="match status" value="1"/>
</dbReference>
<dbReference type="InterPro" id="IPR004919">
    <property type="entry name" value="GmrSD_N"/>
</dbReference>
<dbReference type="AlphaFoldDB" id="A0A542Y9L6"/>
<evidence type="ECO:0000259" key="1">
    <source>
        <dbReference type="Pfam" id="PF03235"/>
    </source>
</evidence>
<dbReference type="InterPro" id="IPR011089">
    <property type="entry name" value="GmrSD_C"/>
</dbReference>
<dbReference type="Pfam" id="PF07510">
    <property type="entry name" value="GmrSD_C"/>
    <property type="match status" value="1"/>
</dbReference>
<evidence type="ECO:0000313" key="4">
    <source>
        <dbReference type="Proteomes" id="UP000319094"/>
    </source>
</evidence>
<dbReference type="PANTHER" id="PTHR35149">
    <property type="entry name" value="SLL5132 PROTEIN"/>
    <property type="match status" value="1"/>
</dbReference>